<organism evidence="1 2">
    <name type="scientific">Rotaria socialis</name>
    <dbReference type="NCBI Taxonomy" id="392032"/>
    <lineage>
        <taxon>Eukaryota</taxon>
        <taxon>Metazoa</taxon>
        <taxon>Spiralia</taxon>
        <taxon>Gnathifera</taxon>
        <taxon>Rotifera</taxon>
        <taxon>Eurotatoria</taxon>
        <taxon>Bdelloidea</taxon>
        <taxon>Philodinida</taxon>
        <taxon>Philodinidae</taxon>
        <taxon>Rotaria</taxon>
    </lineage>
</organism>
<dbReference type="Proteomes" id="UP000663848">
    <property type="component" value="Unassembled WGS sequence"/>
</dbReference>
<accession>A0A822CPW5</accession>
<sequence length="32" mass="4063">MTRYDGTYRQKIKLKRLLSKQFDKEYKRKRAL</sequence>
<evidence type="ECO:0000313" key="2">
    <source>
        <dbReference type="Proteomes" id="UP000663848"/>
    </source>
</evidence>
<protein>
    <submittedName>
        <fullName evidence="1">Uncharacterized protein</fullName>
    </submittedName>
</protein>
<evidence type="ECO:0000313" key="1">
    <source>
        <dbReference type="EMBL" id="CAF5049870.1"/>
    </source>
</evidence>
<comment type="caution">
    <text evidence="1">The sequence shown here is derived from an EMBL/GenBank/DDBJ whole genome shotgun (WGS) entry which is preliminary data.</text>
</comment>
<name>A0A822CPW5_9BILA</name>
<feature type="non-terminal residue" evidence="1">
    <location>
        <position position="32"/>
    </location>
</feature>
<dbReference type="EMBL" id="CAJOBR010050645">
    <property type="protein sequence ID" value="CAF5049870.1"/>
    <property type="molecule type" value="Genomic_DNA"/>
</dbReference>
<dbReference type="AlphaFoldDB" id="A0A822CPW5"/>
<proteinExistence type="predicted"/>
<gene>
    <name evidence="1" type="ORF">QYT958_LOCUS41973</name>
</gene>
<reference evidence="1" key="1">
    <citation type="submission" date="2021-02" db="EMBL/GenBank/DDBJ databases">
        <authorList>
            <person name="Nowell W R."/>
        </authorList>
    </citation>
    <scope>NUCLEOTIDE SEQUENCE</scope>
</reference>